<keyword evidence="3" id="KW-1185">Reference proteome</keyword>
<proteinExistence type="predicted"/>
<keyword evidence="2" id="KW-0378">Hydrolase</keyword>
<dbReference type="Gene3D" id="3.90.70.10">
    <property type="entry name" value="Cysteine proteinases"/>
    <property type="match status" value="1"/>
</dbReference>
<dbReference type="PROSITE" id="PS00973">
    <property type="entry name" value="USP_2"/>
    <property type="match status" value="1"/>
</dbReference>
<feature type="domain" description="USP" evidence="1">
    <location>
        <begin position="1"/>
        <end position="235"/>
    </location>
</feature>
<dbReference type="VEuPathDB" id="TriTrypDB:ADEAN_000427400"/>
<sequence>MKHIRRVDDSLVYDYFGGVSQSKCVCYQCGHTSFSFEPFLDLSIQLESGPSPVSEHFLRRASMGNCETVDQILRECYVDENVEQLNGNNQLMCVKCKKKRDGIRAQQVKVWPKILALNLKRFTATGRKLSAKLVFPHTLSIKNLRYRLYAVCCHSGSESFGHYTSYVCVHGTPDETVMQKHFTVTEEKDIKTDLKSPMMRDLKNMWFNCNDSYISNVDAKEVSSVVEKAYILFYF</sequence>
<dbReference type="InterPro" id="IPR001394">
    <property type="entry name" value="Peptidase_C19_UCH"/>
</dbReference>
<dbReference type="InterPro" id="IPR018200">
    <property type="entry name" value="USP_CS"/>
</dbReference>
<dbReference type="PROSITE" id="PS50235">
    <property type="entry name" value="USP_3"/>
    <property type="match status" value="1"/>
</dbReference>
<dbReference type="OrthoDB" id="265306at2759"/>
<dbReference type="GO" id="GO:0004843">
    <property type="term" value="F:cysteine-type deubiquitinase activity"/>
    <property type="evidence" value="ECO:0007669"/>
    <property type="project" value="InterPro"/>
</dbReference>
<organism evidence="2 3">
    <name type="scientific">Angomonas deanei</name>
    <dbReference type="NCBI Taxonomy" id="59799"/>
    <lineage>
        <taxon>Eukaryota</taxon>
        <taxon>Discoba</taxon>
        <taxon>Euglenozoa</taxon>
        <taxon>Kinetoplastea</taxon>
        <taxon>Metakinetoplastina</taxon>
        <taxon>Trypanosomatida</taxon>
        <taxon>Trypanosomatidae</taxon>
        <taxon>Strigomonadinae</taxon>
        <taxon>Angomonas</taxon>
    </lineage>
</organism>
<dbReference type="InterPro" id="IPR050185">
    <property type="entry name" value="Ub_carboxyl-term_hydrolase"/>
</dbReference>
<dbReference type="Pfam" id="PF00443">
    <property type="entry name" value="UCH"/>
    <property type="match status" value="1"/>
</dbReference>
<dbReference type="AlphaFoldDB" id="A0A7G2CAI4"/>
<dbReference type="InterPro" id="IPR038765">
    <property type="entry name" value="Papain-like_cys_pep_sf"/>
</dbReference>
<evidence type="ECO:0000313" key="2">
    <source>
        <dbReference type="EMBL" id="CAD2216796.1"/>
    </source>
</evidence>
<dbReference type="Proteomes" id="UP000515908">
    <property type="component" value="Chromosome 07"/>
</dbReference>
<evidence type="ECO:0000313" key="3">
    <source>
        <dbReference type="Proteomes" id="UP000515908"/>
    </source>
</evidence>
<dbReference type="EMBL" id="LR877151">
    <property type="protein sequence ID" value="CAD2216796.1"/>
    <property type="molecule type" value="Genomic_DNA"/>
</dbReference>
<accession>A0A7G2CAI4</accession>
<protein>
    <submittedName>
        <fullName evidence="2">Ubiquitin carboxyl-terminal hydrolase, putative</fullName>
    </submittedName>
</protein>
<dbReference type="InterPro" id="IPR028889">
    <property type="entry name" value="USP"/>
</dbReference>
<name>A0A7G2CAI4_9TRYP</name>
<evidence type="ECO:0000259" key="1">
    <source>
        <dbReference type="PROSITE" id="PS50235"/>
    </source>
</evidence>
<dbReference type="PANTHER" id="PTHR21646">
    <property type="entry name" value="UBIQUITIN CARBOXYL-TERMINAL HYDROLASE"/>
    <property type="match status" value="1"/>
</dbReference>
<dbReference type="SUPFAM" id="SSF54001">
    <property type="entry name" value="Cysteine proteinases"/>
    <property type="match status" value="1"/>
</dbReference>
<dbReference type="GO" id="GO:0016579">
    <property type="term" value="P:protein deubiquitination"/>
    <property type="evidence" value="ECO:0007669"/>
    <property type="project" value="InterPro"/>
</dbReference>
<gene>
    <name evidence="2" type="ORF">ADEAN_000427400</name>
</gene>
<reference evidence="2 3" key="1">
    <citation type="submission" date="2020-08" db="EMBL/GenBank/DDBJ databases">
        <authorList>
            <person name="Newling K."/>
            <person name="Davey J."/>
            <person name="Forrester S."/>
        </authorList>
    </citation>
    <scope>NUCLEOTIDE SEQUENCE [LARGE SCALE GENOMIC DNA]</scope>
    <source>
        <strain evidence="3">Crithidia deanei Carvalho (ATCC PRA-265)</strain>
    </source>
</reference>